<proteinExistence type="predicted"/>
<accession>A0A0L8FX84</accession>
<evidence type="ECO:0000256" key="1">
    <source>
        <dbReference type="SAM" id="Phobius"/>
    </source>
</evidence>
<dbReference type="EMBL" id="KQ425538">
    <property type="protein sequence ID" value="KOF69327.1"/>
    <property type="molecule type" value="Genomic_DNA"/>
</dbReference>
<organism evidence="2">
    <name type="scientific">Octopus bimaculoides</name>
    <name type="common">California two-spotted octopus</name>
    <dbReference type="NCBI Taxonomy" id="37653"/>
    <lineage>
        <taxon>Eukaryota</taxon>
        <taxon>Metazoa</taxon>
        <taxon>Spiralia</taxon>
        <taxon>Lophotrochozoa</taxon>
        <taxon>Mollusca</taxon>
        <taxon>Cephalopoda</taxon>
        <taxon>Coleoidea</taxon>
        <taxon>Octopodiformes</taxon>
        <taxon>Octopoda</taxon>
        <taxon>Incirrata</taxon>
        <taxon>Octopodidae</taxon>
        <taxon>Octopus</taxon>
    </lineage>
</organism>
<gene>
    <name evidence="2" type="ORF">OCBIM_22005171mg</name>
</gene>
<keyword evidence="1" id="KW-0472">Membrane</keyword>
<dbReference type="AlphaFoldDB" id="A0A0L8FX84"/>
<keyword evidence="1" id="KW-0812">Transmembrane</keyword>
<keyword evidence="1" id="KW-1133">Transmembrane helix</keyword>
<name>A0A0L8FX84_OCTBM</name>
<evidence type="ECO:0000313" key="2">
    <source>
        <dbReference type="EMBL" id="KOF69327.1"/>
    </source>
</evidence>
<feature type="transmembrane region" description="Helical" evidence="1">
    <location>
        <begin position="31"/>
        <end position="52"/>
    </location>
</feature>
<reference evidence="2" key="1">
    <citation type="submission" date="2015-07" db="EMBL/GenBank/DDBJ databases">
        <title>MeaNS - Measles Nucleotide Surveillance Program.</title>
        <authorList>
            <person name="Tran T."/>
            <person name="Druce J."/>
        </authorList>
    </citation>
    <scope>NUCLEOTIDE SEQUENCE</scope>
    <source>
        <strain evidence="2">UCB-OBI-ISO-001</strain>
        <tissue evidence="2">Gonad</tissue>
    </source>
</reference>
<sequence>MIHKLAVYDCIVFIYVYDFSLQSFCPITNSLSLSLIIYIHAYIFQSVPLWSLMETTIK</sequence>
<protein>
    <submittedName>
        <fullName evidence="2">Uncharacterized protein</fullName>
    </submittedName>
</protein>